<dbReference type="SUPFAM" id="SSF48452">
    <property type="entry name" value="TPR-like"/>
    <property type="match status" value="1"/>
</dbReference>
<dbReference type="Gene3D" id="1.25.40.10">
    <property type="entry name" value="Tetratricopeptide repeat domain"/>
    <property type="match status" value="1"/>
</dbReference>
<dbReference type="Proteomes" id="UP000176951">
    <property type="component" value="Unassembled WGS sequence"/>
</dbReference>
<reference evidence="1 2" key="1">
    <citation type="journal article" date="2016" name="Nat. Commun.">
        <title>Thousands of microbial genomes shed light on interconnected biogeochemical processes in an aquifer system.</title>
        <authorList>
            <person name="Anantharaman K."/>
            <person name="Brown C.T."/>
            <person name="Hug L.A."/>
            <person name="Sharon I."/>
            <person name="Castelle C.J."/>
            <person name="Probst A.J."/>
            <person name="Thomas B.C."/>
            <person name="Singh A."/>
            <person name="Wilkins M.J."/>
            <person name="Karaoz U."/>
            <person name="Brodie E.L."/>
            <person name="Williams K.H."/>
            <person name="Hubbard S.S."/>
            <person name="Banfield J.F."/>
        </authorList>
    </citation>
    <scope>NUCLEOTIDE SEQUENCE [LARGE SCALE GENOMIC DNA]</scope>
</reference>
<dbReference type="EMBL" id="MHSW01000029">
    <property type="protein sequence ID" value="OHA50782.1"/>
    <property type="molecule type" value="Genomic_DNA"/>
</dbReference>
<gene>
    <name evidence="1" type="ORF">A3A97_01675</name>
</gene>
<evidence type="ECO:0000313" key="1">
    <source>
        <dbReference type="EMBL" id="OHA50782.1"/>
    </source>
</evidence>
<comment type="caution">
    <text evidence="1">The sequence shown here is derived from an EMBL/GenBank/DDBJ whole genome shotgun (WGS) entry which is preliminary data.</text>
</comment>
<name>A0A1G2PT59_9BACT</name>
<sequence>MRIFFRLSSVFQITALAVLFLVVFWSQTGYNHFFKDRRSHYPAQVFLAPATLVESSSFGFRNFLADVFWIQSVQYLIIEGLLKNSFMFQYLDIVTTLDPRFEYPYLFANLILPRKGSIDEARFLTDRGIEAIPSSWQIPFYLGVQYKVFSKDYEQALKYMNIAASKPGKPDYVDSLIASYTLRSGDQTSARELFDAIYKTTTNEFIKQSAKAWIQEIDHIGLIQSLVFGYKRLYGVYPQTIDDLITKKLIGKIPDDIKSFRFIINQETGMLTIE</sequence>
<accession>A0A1G2PT59</accession>
<protein>
    <submittedName>
        <fullName evidence="1">Uncharacterized protein</fullName>
    </submittedName>
</protein>
<dbReference type="InterPro" id="IPR011990">
    <property type="entry name" value="TPR-like_helical_dom_sf"/>
</dbReference>
<organism evidence="1 2">
    <name type="scientific">Candidatus Terrybacteria bacterium RIFCSPLOWO2_01_FULL_40_23</name>
    <dbReference type="NCBI Taxonomy" id="1802366"/>
    <lineage>
        <taxon>Bacteria</taxon>
        <taxon>Candidatus Terryibacteriota</taxon>
    </lineage>
</organism>
<dbReference type="AlphaFoldDB" id="A0A1G2PT59"/>
<evidence type="ECO:0000313" key="2">
    <source>
        <dbReference type="Proteomes" id="UP000176951"/>
    </source>
</evidence>
<proteinExistence type="predicted"/>